<protein>
    <recommendedName>
        <fullName evidence="4">DUF4179 domain-containing protein</fullName>
    </recommendedName>
</protein>
<evidence type="ECO:0008006" key="4">
    <source>
        <dbReference type="Google" id="ProtNLM"/>
    </source>
</evidence>
<evidence type="ECO:0000313" key="3">
    <source>
        <dbReference type="Proteomes" id="UP001299608"/>
    </source>
</evidence>
<gene>
    <name evidence="2" type="ORF">L0N08_18755</name>
</gene>
<dbReference type="EMBL" id="JAKNGE010000025">
    <property type="protein sequence ID" value="MCG4747471.1"/>
    <property type="molecule type" value="Genomic_DNA"/>
</dbReference>
<dbReference type="RefSeq" id="WP_227809649.1">
    <property type="nucleotide sequence ID" value="NZ_JAKNGE010000025.1"/>
</dbReference>
<keyword evidence="1" id="KW-1133">Transmembrane helix</keyword>
<reference evidence="2" key="1">
    <citation type="submission" date="2022-01" db="EMBL/GenBank/DDBJ databases">
        <title>Collection of gut derived symbiotic bacterial strains cultured from healthy donors.</title>
        <authorList>
            <person name="Lin H."/>
            <person name="Kohout C."/>
            <person name="Waligurski E."/>
            <person name="Pamer E.G."/>
        </authorList>
    </citation>
    <scope>NUCLEOTIDE SEQUENCE</scope>
    <source>
        <strain evidence="2">DFI.6.55</strain>
    </source>
</reference>
<keyword evidence="1" id="KW-0472">Membrane</keyword>
<organism evidence="2 3">
    <name type="scientific">Enterocloster aldenensis</name>
    <dbReference type="NCBI Taxonomy" id="358742"/>
    <lineage>
        <taxon>Bacteria</taxon>
        <taxon>Bacillati</taxon>
        <taxon>Bacillota</taxon>
        <taxon>Clostridia</taxon>
        <taxon>Lachnospirales</taxon>
        <taxon>Lachnospiraceae</taxon>
        <taxon>Enterocloster</taxon>
    </lineage>
</organism>
<accession>A0AAW5BTH1</accession>
<keyword evidence="1" id="KW-0812">Transmembrane</keyword>
<comment type="caution">
    <text evidence="2">The sequence shown here is derived from an EMBL/GenBank/DDBJ whole genome shotgun (WGS) entry which is preliminary data.</text>
</comment>
<sequence length="327" mass="35736">MADKKNSRIGFVILAVLLIVIVLGMILLIVGKGREREMFSSSGQPIMRKTIEQQETTPAILAAERESSDETIYKPEIESSGEMRTETVKATSGLQIGIPYIYDDGSSIISTAIITEEADALHISVSAMGYGGHGQGFANGYMNEIGDGLYSCFDENDFGTFIIRVKDRGINLTMHPDESIKGTAMDEMFEELSGDYVLTDESGGIVSAPSLWSQKPLNGTYETRFDDGGGAVLEIVFNPDGELYTAEFSGSWQNSTGYTIGNLSTYTDGTDNLWDYYEEGTSKASMQLQYDGADNIVIRSLDGQIFGGVRFPGFKGTYQRVDETTVQ</sequence>
<evidence type="ECO:0000313" key="2">
    <source>
        <dbReference type="EMBL" id="MCG4747471.1"/>
    </source>
</evidence>
<feature type="transmembrane region" description="Helical" evidence="1">
    <location>
        <begin position="12"/>
        <end position="31"/>
    </location>
</feature>
<name>A0AAW5BTH1_9FIRM</name>
<dbReference type="AlphaFoldDB" id="A0AAW5BTH1"/>
<proteinExistence type="predicted"/>
<evidence type="ECO:0000256" key="1">
    <source>
        <dbReference type="SAM" id="Phobius"/>
    </source>
</evidence>
<dbReference type="Proteomes" id="UP001299608">
    <property type="component" value="Unassembled WGS sequence"/>
</dbReference>